<reference evidence="2 4" key="1">
    <citation type="journal article" date="2014" name="BMC Genomics">
        <title>Genome sequence of Anopheles sinensis provides insight into genetics basis of mosquito competence for malaria parasites.</title>
        <authorList>
            <person name="Zhou D."/>
            <person name="Zhang D."/>
            <person name="Ding G."/>
            <person name="Shi L."/>
            <person name="Hou Q."/>
            <person name="Ye Y."/>
            <person name="Xu Y."/>
            <person name="Zhou H."/>
            <person name="Xiong C."/>
            <person name="Li S."/>
            <person name="Yu J."/>
            <person name="Hong S."/>
            <person name="Yu X."/>
            <person name="Zou P."/>
            <person name="Chen C."/>
            <person name="Chang X."/>
            <person name="Wang W."/>
            <person name="Lv Y."/>
            <person name="Sun Y."/>
            <person name="Ma L."/>
            <person name="Shen B."/>
            <person name="Zhu C."/>
        </authorList>
    </citation>
    <scope>NUCLEOTIDE SEQUENCE [LARGE SCALE GENOMIC DNA]</scope>
</reference>
<keyword evidence="4" id="KW-1185">Reference proteome</keyword>
<feature type="compositionally biased region" description="Polar residues" evidence="1">
    <location>
        <begin position="31"/>
        <end position="42"/>
    </location>
</feature>
<proteinExistence type="predicted"/>
<keyword evidence="2" id="KW-0418">Kinase</keyword>
<reference evidence="3" key="2">
    <citation type="submission" date="2020-05" db="UniProtKB">
        <authorList>
            <consortium name="EnsemblMetazoa"/>
        </authorList>
    </citation>
    <scope>IDENTIFICATION</scope>
</reference>
<dbReference type="EMBL" id="KE525272">
    <property type="protein sequence ID" value="KFB44185.1"/>
    <property type="molecule type" value="Genomic_DNA"/>
</dbReference>
<accession>A0A084W1U1</accession>
<dbReference type="GO" id="GO:0016301">
    <property type="term" value="F:kinase activity"/>
    <property type="evidence" value="ECO:0007669"/>
    <property type="project" value="UniProtKB-KW"/>
</dbReference>
<keyword evidence="2" id="KW-0808">Transferase</keyword>
<evidence type="ECO:0000256" key="1">
    <source>
        <dbReference type="SAM" id="MobiDB-lite"/>
    </source>
</evidence>
<dbReference type="Proteomes" id="UP000030765">
    <property type="component" value="Unassembled WGS sequence"/>
</dbReference>
<protein>
    <submittedName>
        <fullName evidence="2 3">Casein kinase I-like 3 isoform 1</fullName>
    </submittedName>
</protein>
<evidence type="ECO:0000313" key="2">
    <source>
        <dbReference type="EMBL" id="KFB44185.1"/>
    </source>
</evidence>
<evidence type="ECO:0000313" key="4">
    <source>
        <dbReference type="Proteomes" id="UP000030765"/>
    </source>
</evidence>
<dbReference type="EnsemblMetazoa" id="ASIC012074-RA">
    <property type="protein sequence ID" value="ASIC012074-PA"/>
    <property type="gene ID" value="ASIC012074"/>
</dbReference>
<dbReference type="AlphaFoldDB" id="A0A084W1U1"/>
<dbReference type="VEuPathDB" id="VectorBase:ASIC012074"/>
<feature type="region of interest" description="Disordered" evidence="1">
    <location>
        <begin position="60"/>
        <end position="147"/>
    </location>
</feature>
<feature type="region of interest" description="Disordered" evidence="1">
    <location>
        <begin position="1"/>
        <end position="42"/>
    </location>
</feature>
<feature type="compositionally biased region" description="Basic residues" evidence="1">
    <location>
        <begin position="1"/>
        <end position="10"/>
    </location>
</feature>
<gene>
    <name evidence="2" type="ORF">ZHAS_00012074</name>
</gene>
<dbReference type="EMBL" id="ATLV01019457">
    <property type="status" value="NOT_ANNOTATED_CDS"/>
    <property type="molecule type" value="Genomic_DNA"/>
</dbReference>
<evidence type="ECO:0000313" key="3">
    <source>
        <dbReference type="EnsemblMetazoa" id="ASIC012074-PA"/>
    </source>
</evidence>
<sequence>MLRLRPKRRQGGGSGKYNVETNGTRGKRETGTNGTANNQVHITRNGMEVGVFSWSVLWTQQKQQQQHEGKQTQDKQPLPAGTGNQECLRILEQMTLGGETPKNKGRKNKNVPEMNLLQKPEKPRTSGEDRTGGWLPTSADAAASAAA</sequence>
<name>A0A084W1U1_ANOSI</name>
<feature type="compositionally biased region" description="Low complexity" evidence="1">
    <location>
        <begin position="138"/>
        <end position="147"/>
    </location>
</feature>
<organism evidence="2">
    <name type="scientific">Anopheles sinensis</name>
    <name type="common">Mosquito</name>
    <dbReference type="NCBI Taxonomy" id="74873"/>
    <lineage>
        <taxon>Eukaryota</taxon>
        <taxon>Metazoa</taxon>
        <taxon>Ecdysozoa</taxon>
        <taxon>Arthropoda</taxon>
        <taxon>Hexapoda</taxon>
        <taxon>Insecta</taxon>
        <taxon>Pterygota</taxon>
        <taxon>Neoptera</taxon>
        <taxon>Endopterygota</taxon>
        <taxon>Diptera</taxon>
        <taxon>Nematocera</taxon>
        <taxon>Culicoidea</taxon>
        <taxon>Culicidae</taxon>
        <taxon>Anophelinae</taxon>
        <taxon>Anopheles</taxon>
    </lineage>
</organism>
<feature type="compositionally biased region" description="Basic and acidic residues" evidence="1">
    <location>
        <begin position="119"/>
        <end position="131"/>
    </location>
</feature>